<sequence>MDNGKAFTIAKGFEIPAAAECMRYYGGWADKNTGQTIEVNESKMAFTIHEPIGVVGQIIPWLVHSTEIFRKKSWIEPFSPSYL</sequence>
<organism evidence="3 4">
    <name type="scientific">Puccinia graminis f. sp. tritici</name>
    <dbReference type="NCBI Taxonomy" id="56615"/>
    <lineage>
        <taxon>Eukaryota</taxon>
        <taxon>Fungi</taxon>
        <taxon>Dikarya</taxon>
        <taxon>Basidiomycota</taxon>
        <taxon>Pucciniomycotina</taxon>
        <taxon>Pucciniomycetes</taxon>
        <taxon>Pucciniales</taxon>
        <taxon>Pucciniaceae</taxon>
        <taxon>Puccinia</taxon>
    </lineage>
</organism>
<gene>
    <name evidence="3" type="ORF">PGTUg99_035563</name>
</gene>
<dbReference type="InterPro" id="IPR016161">
    <property type="entry name" value="Ald_DH/histidinol_DH"/>
</dbReference>
<dbReference type="InterPro" id="IPR015590">
    <property type="entry name" value="Aldehyde_DH_dom"/>
</dbReference>
<comment type="similarity">
    <text evidence="1">Belongs to the aldehyde dehydrogenase family.</text>
</comment>
<proteinExistence type="inferred from homology"/>
<dbReference type="PANTHER" id="PTHR11699">
    <property type="entry name" value="ALDEHYDE DEHYDROGENASE-RELATED"/>
    <property type="match status" value="1"/>
</dbReference>
<reference evidence="3 4" key="1">
    <citation type="submission" date="2019-05" db="EMBL/GenBank/DDBJ databases">
        <title>Emergence of the Ug99 lineage of the wheat stem rust pathogen through somatic hybridization.</title>
        <authorList>
            <person name="Li F."/>
            <person name="Upadhyaya N.M."/>
            <person name="Sperschneider J."/>
            <person name="Matny O."/>
            <person name="Nguyen-Phuc H."/>
            <person name="Mago R."/>
            <person name="Raley C."/>
            <person name="Miller M.E."/>
            <person name="Silverstein K.A.T."/>
            <person name="Henningsen E."/>
            <person name="Hirsch C.D."/>
            <person name="Visser B."/>
            <person name="Pretorius Z.A."/>
            <person name="Steffenson B.J."/>
            <person name="Schwessinger B."/>
            <person name="Dodds P.N."/>
            <person name="Figueroa M."/>
        </authorList>
    </citation>
    <scope>NUCLEOTIDE SEQUENCE [LARGE SCALE GENOMIC DNA]</scope>
    <source>
        <strain evidence="3 4">Ug99</strain>
    </source>
</reference>
<dbReference type="Gene3D" id="3.40.605.10">
    <property type="entry name" value="Aldehyde Dehydrogenase, Chain A, domain 1"/>
    <property type="match status" value="1"/>
</dbReference>
<dbReference type="Pfam" id="PF00171">
    <property type="entry name" value="Aldedh"/>
    <property type="match status" value="1"/>
</dbReference>
<dbReference type="InterPro" id="IPR016162">
    <property type="entry name" value="Ald_DH_N"/>
</dbReference>
<evidence type="ECO:0000259" key="2">
    <source>
        <dbReference type="Pfam" id="PF00171"/>
    </source>
</evidence>
<dbReference type="Proteomes" id="UP000325313">
    <property type="component" value="Unassembled WGS sequence"/>
</dbReference>
<dbReference type="GO" id="GO:0016491">
    <property type="term" value="F:oxidoreductase activity"/>
    <property type="evidence" value="ECO:0007669"/>
    <property type="project" value="InterPro"/>
</dbReference>
<comment type="caution">
    <text evidence="3">The sequence shown here is derived from an EMBL/GenBank/DDBJ whole genome shotgun (WGS) entry which is preliminary data.</text>
</comment>
<accession>A0A5B0SL80</accession>
<protein>
    <recommendedName>
        <fullName evidence="2">Aldehyde dehydrogenase domain-containing protein</fullName>
    </recommendedName>
</protein>
<dbReference type="EMBL" id="VDEP01000002">
    <property type="protein sequence ID" value="KAA1138731.1"/>
    <property type="molecule type" value="Genomic_DNA"/>
</dbReference>
<evidence type="ECO:0000313" key="4">
    <source>
        <dbReference type="Proteomes" id="UP000325313"/>
    </source>
</evidence>
<dbReference type="AlphaFoldDB" id="A0A5B0SL80"/>
<feature type="domain" description="Aldehyde dehydrogenase" evidence="2">
    <location>
        <begin position="2"/>
        <end position="61"/>
    </location>
</feature>
<evidence type="ECO:0000313" key="3">
    <source>
        <dbReference type="EMBL" id="KAA1138731.1"/>
    </source>
</evidence>
<name>A0A5B0SL80_PUCGR</name>
<evidence type="ECO:0000256" key="1">
    <source>
        <dbReference type="ARBA" id="ARBA00009986"/>
    </source>
</evidence>
<dbReference type="SUPFAM" id="SSF53720">
    <property type="entry name" value="ALDH-like"/>
    <property type="match status" value="1"/>
</dbReference>